<dbReference type="SUPFAM" id="SSF52540">
    <property type="entry name" value="P-loop containing nucleoside triphosphate hydrolases"/>
    <property type="match status" value="1"/>
</dbReference>
<organism evidence="4">
    <name type="scientific">Magallana gigas</name>
    <name type="common">Pacific oyster</name>
    <name type="synonym">Crassostrea gigas</name>
    <dbReference type="NCBI Taxonomy" id="29159"/>
    <lineage>
        <taxon>Eukaryota</taxon>
        <taxon>Metazoa</taxon>
        <taxon>Spiralia</taxon>
        <taxon>Lophotrochozoa</taxon>
        <taxon>Mollusca</taxon>
        <taxon>Bivalvia</taxon>
        <taxon>Autobranchia</taxon>
        <taxon>Pteriomorphia</taxon>
        <taxon>Ostreida</taxon>
        <taxon>Ostreoidea</taxon>
        <taxon>Ostreidae</taxon>
        <taxon>Magallana</taxon>
    </lineage>
</organism>
<reference evidence="4" key="1">
    <citation type="journal article" date="2012" name="Nature">
        <title>The oyster genome reveals stress adaptation and complexity of shell formation.</title>
        <authorList>
            <person name="Zhang G."/>
            <person name="Fang X."/>
            <person name="Guo X."/>
            <person name="Li L."/>
            <person name="Luo R."/>
            <person name="Xu F."/>
            <person name="Yang P."/>
            <person name="Zhang L."/>
            <person name="Wang X."/>
            <person name="Qi H."/>
            <person name="Xiong Z."/>
            <person name="Que H."/>
            <person name="Xie Y."/>
            <person name="Holland P.W."/>
            <person name="Paps J."/>
            <person name="Zhu Y."/>
            <person name="Wu F."/>
            <person name="Chen Y."/>
            <person name="Wang J."/>
            <person name="Peng C."/>
            <person name="Meng J."/>
            <person name="Yang L."/>
            <person name="Liu J."/>
            <person name="Wen B."/>
            <person name="Zhang N."/>
            <person name="Huang Z."/>
            <person name="Zhu Q."/>
            <person name="Feng Y."/>
            <person name="Mount A."/>
            <person name="Hedgecock D."/>
            <person name="Xu Z."/>
            <person name="Liu Y."/>
            <person name="Domazet-Loso T."/>
            <person name="Du Y."/>
            <person name="Sun X."/>
            <person name="Zhang S."/>
            <person name="Liu B."/>
            <person name="Cheng P."/>
            <person name="Jiang X."/>
            <person name="Li J."/>
            <person name="Fan D."/>
            <person name="Wang W."/>
            <person name="Fu W."/>
            <person name="Wang T."/>
            <person name="Wang B."/>
            <person name="Zhang J."/>
            <person name="Peng Z."/>
            <person name="Li Y."/>
            <person name="Li N."/>
            <person name="Wang J."/>
            <person name="Chen M."/>
            <person name="He Y."/>
            <person name="Tan F."/>
            <person name="Song X."/>
            <person name="Zheng Q."/>
            <person name="Huang R."/>
            <person name="Yang H."/>
            <person name="Du X."/>
            <person name="Chen L."/>
            <person name="Yang M."/>
            <person name="Gaffney P.M."/>
            <person name="Wang S."/>
            <person name="Luo L."/>
            <person name="She Z."/>
            <person name="Ming Y."/>
            <person name="Huang W."/>
            <person name="Zhang S."/>
            <person name="Huang B."/>
            <person name="Zhang Y."/>
            <person name="Qu T."/>
            <person name="Ni P."/>
            <person name="Miao G."/>
            <person name="Wang J."/>
            <person name="Wang Q."/>
            <person name="Steinberg C.E."/>
            <person name="Wang H."/>
            <person name="Li N."/>
            <person name="Qian L."/>
            <person name="Zhang G."/>
            <person name="Li Y."/>
            <person name="Yang H."/>
            <person name="Liu X."/>
            <person name="Wang J."/>
            <person name="Yin Y."/>
            <person name="Wang J."/>
        </authorList>
    </citation>
    <scope>NUCLEOTIDE SEQUENCE [LARGE SCALE GENOMIC DNA]</scope>
    <source>
        <strain evidence="4">05x7-T-G4-1.051#20</strain>
    </source>
</reference>
<comment type="similarity">
    <text evidence="3">Belongs to the TRAFAC class myosin-kinesin ATPase superfamily. Kinesin family.</text>
</comment>
<dbReference type="GO" id="GO:0005524">
    <property type="term" value="F:ATP binding"/>
    <property type="evidence" value="ECO:0007669"/>
    <property type="project" value="UniProtKB-KW"/>
</dbReference>
<keyword evidence="1" id="KW-0547">Nucleotide-binding</keyword>
<gene>
    <name evidence="4" type="ORF">CGI_10022254</name>
</gene>
<accession>K1RDY0</accession>
<dbReference type="PANTHER" id="PTHR47117">
    <property type="entry name" value="STAR-RELATED LIPID TRANSFER PROTEIN 9"/>
    <property type="match status" value="1"/>
</dbReference>
<dbReference type="HOGENOM" id="CLU_2640541_0_0_1"/>
<protein>
    <submittedName>
        <fullName evidence="4">Kinesin-like protein KIF1A</fullName>
    </submittedName>
</protein>
<dbReference type="InParanoid" id="K1RDY0"/>
<dbReference type="Gene3D" id="3.40.850.10">
    <property type="entry name" value="Kinesin motor domain"/>
    <property type="match status" value="1"/>
</dbReference>
<proteinExistence type="inferred from homology"/>
<dbReference type="GO" id="GO:0008017">
    <property type="term" value="F:microtubule binding"/>
    <property type="evidence" value="ECO:0007669"/>
    <property type="project" value="InterPro"/>
</dbReference>
<dbReference type="InterPro" id="IPR036961">
    <property type="entry name" value="Kinesin_motor_dom_sf"/>
</dbReference>
<dbReference type="GO" id="GO:0003777">
    <property type="term" value="F:microtubule motor activity"/>
    <property type="evidence" value="ECO:0007669"/>
    <property type="project" value="InterPro"/>
</dbReference>
<evidence type="ECO:0000256" key="2">
    <source>
        <dbReference type="ARBA" id="ARBA00022840"/>
    </source>
</evidence>
<dbReference type="InterPro" id="IPR027417">
    <property type="entry name" value="P-loop_NTPase"/>
</dbReference>
<dbReference type="EMBL" id="JH817293">
    <property type="protein sequence ID" value="EKC32321.1"/>
    <property type="molecule type" value="Genomic_DNA"/>
</dbReference>
<dbReference type="AlphaFoldDB" id="K1RDY0"/>
<dbReference type="GO" id="GO:0007018">
    <property type="term" value="P:microtubule-based movement"/>
    <property type="evidence" value="ECO:0007669"/>
    <property type="project" value="InterPro"/>
</dbReference>
<comment type="caution">
    <text evidence="3">Lacks conserved residue(s) required for the propagation of feature annotation.</text>
</comment>
<evidence type="ECO:0000313" key="4">
    <source>
        <dbReference type="EMBL" id="EKC32321.1"/>
    </source>
</evidence>
<dbReference type="PROSITE" id="PS50067">
    <property type="entry name" value="KINESIN_MOTOR_2"/>
    <property type="match status" value="1"/>
</dbReference>
<dbReference type="InterPro" id="IPR001752">
    <property type="entry name" value="Kinesin_motor_dom"/>
</dbReference>
<evidence type="ECO:0000256" key="1">
    <source>
        <dbReference type="ARBA" id="ARBA00022741"/>
    </source>
</evidence>
<sequence length="77" mass="8763">MPDESVKVAVRVRPFNQREKDRSAKLIIKMQGQMTTIANPETPNYTRVYLCDVTIHLTDSGSSTQAPERRGSFEMFS</sequence>
<name>K1RDY0_MAGGI</name>
<evidence type="ECO:0000256" key="3">
    <source>
        <dbReference type="PROSITE-ProRule" id="PRU00283"/>
    </source>
</evidence>
<keyword evidence="2" id="KW-0067">ATP-binding</keyword>